<dbReference type="PATRIC" id="fig|1423804.4.peg.1397"/>
<dbReference type="OrthoDB" id="2297703at2"/>
<reference evidence="1 2" key="1">
    <citation type="journal article" date="2015" name="Genome Announc.">
        <title>Expanding the biotechnology potential of lactobacilli through comparative genomics of 213 strains and associated genera.</title>
        <authorList>
            <person name="Sun Z."/>
            <person name="Harris H.M."/>
            <person name="McCann A."/>
            <person name="Guo C."/>
            <person name="Argimon S."/>
            <person name="Zhang W."/>
            <person name="Yang X."/>
            <person name="Jeffery I.B."/>
            <person name="Cooney J.C."/>
            <person name="Kagawa T.F."/>
            <person name="Liu W."/>
            <person name="Song Y."/>
            <person name="Salvetti E."/>
            <person name="Wrobel A."/>
            <person name="Rasinkangas P."/>
            <person name="Parkhill J."/>
            <person name="Rea M.C."/>
            <person name="O'Sullivan O."/>
            <person name="Ritari J."/>
            <person name="Douillard F.P."/>
            <person name="Paul Ross R."/>
            <person name="Yang R."/>
            <person name="Briner A.E."/>
            <person name="Felis G.E."/>
            <person name="de Vos W.M."/>
            <person name="Barrangou R."/>
            <person name="Klaenhammer T.R."/>
            <person name="Caufield P.W."/>
            <person name="Cui Y."/>
            <person name="Zhang H."/>
            <person name="O'Toole P.W."/>
        </authorList>
    </citation>
    <scope>NUCLEOTIDE SEQUENCE [LARGE SCALE GENOMIC DNA]</scope>
    <source>
        <strain evidence="1 2">DSM 23365</strain>
    </source>
</reference>
<comment type="caution">
    <text evidence="1">The sequence shown here is derived from an EMBL/GenBank/DDBJ whole genome shotgun (WGS) entry which is preliminary data.</text>
</comment>
<gene>
    <name evidence="1" type="ORF">FD14_GL001297</name>
</gene>
<keyword evidence="2" id="KW-1185">Reference proteome</keyword>
<sequence length="89" mass="9740">MDAQTGKIEQTPDGDYIVKLPAELIAQLQVTDGDAVDLIPTAMGVEVRKVGQVTPQFWDPFSETVNEYQRALAMIKAGELEATDDSTEK</sequence>
<dbReference type="EMBL" id="AYZM01000125">
    <property type="protein sequence ID" value="KRN21173.1"/>
    <property type="molecule type" value="Genomic_DNA"/>
</dbReference>
<dbReference type="Proteomes" id="UP000051442">
    <property type="component" value="Unassembled WGS sequence"/>
</dbReference>
<organism evidence="1 2">
    <name type="scientific">Secundilactobacillus similis DSM 23365 = JCM 2765</name>
    <dbReference type="NCBI Taxonomy" id="1423804"/>
    <lineage>
        <taxon>Bacteria</taxon>
        <taxon>Bacillati</taxon>
        <taxon>Bacillota</taxon>
        <taxon>Bacilli</taxon>
        <taxon>Lactobacillales</taxon>
        <taxon>Lactobacillaceae</taxon>
        <taxon>Secundilactobacillus</taxon>
    </lineage>
</organism>
<accession>A0A0R2F4F1</accession>
<evidence type="ECO:0000313" key="2">
    <source>
        <dbReference type="Proteomes" id="UP000051442"/>
    </source>
</evidence>
<dbReference type="RefSeq" id="WP_054733375.1">
    <property type="nucleotide sequence ID" value="NZ_AYZM01000125.1"/>
</dbReference>
<evidence type="ECO:0000313" key="1">
    <source>
        <dbReference type="EMBL" id="KRN21173.1"/>
    </source>
</evidence>
<evidence type="ECO:0008006" key="3">
    <source>
        <dbReference type="Google" id="ProtNLM"/>
    </source>
</evidence>
<dbReference type="AlphaFoldDB" id="A0A0R2F4F1"/>
<protein>
    <recommendedName>
        <fullName evidence="3">SpoVT-AbrB domain-containing protein</fullName>
    </recommendedName>
</protein>
<name>A0A0R2F4F1_9LACO</name>
<proteinExistence type="predicted"/>